<dbReference type="PROSITE" id="PS00867">
    <property type="entry name" value="CPSASE_2"/>
    <property type="match status" value="1"/>
</dbReference>
<dbReference type="STRING" id="638301.HMPREF0444_0283"/>
<dbReference type="GO" id="GO:0004075">
    <property type="term" value="F:biotin carboxylase activity"/>
    <property type="evidence" value="ECO:0007669"/>
    <property type="project" value="UniProtKB-EC"/>
</dbReference>
<dbReference type="AlphaFoldDB" id="C8NED8"/>
<evidence type="ECO:0000256" key="14">
    <source>
        <dbReference type="ARBA" id="ARBA00048600"/>
    </source>
</evidence>
<feature type="domain" description="ATP-grasp" evidence="17">
    <location>
        <begin position="127"/>
        <end position="322"/>
    </location>
</feature>
<comment type="function">
    <text evidence="1 16">This protein is a component of the acetyl coenzyme A carboxylase complex; first, biotin carboxylase catalyzes the carboxylation of the carrier protein and then the transcarboxylase transfers the carboxyl group to form malonyl-CoA.</text>
</comment>
<dbReference type="InterPro" id="IPR011764">
    <property type="entry name" value="Biotin_carboxylation_dom"/>
</dbReference>
<dbReference type="Gene3D" id="3.30.470.20">
    <property type="entry name" value="ATP-grasp fold, B domain"/>
    <property type="match status" value="1"/>
</dbReference>
<dbReference type="PROSITE" id="PS50979">
    <property type="entry name" value="BC"/>
    <property type="match status" value="1"/>
</dbReference>
<dbReference type="InterPro" id="IPR004549">
    <property type="entry name" value="Acetyl_CoA_COase_biotin_COase"/>
</dbReference>
<evidence type="ECO:0000256" key="13">
    <source>
        <dbReference type="ARBA" id="ARBA00023267"/>
    </source>
</evidence>
<keyword evidence="7 15" id="KW-0547">Nucleotide-binding</keyword>
<dbReference type="GO" id="GO:0006633">
    <property type="term" value="P:fatty acid biosynthetic process"/>
    <property type="evidence" value="ECO:0007669"/>
    <property type="project" value="UniProtKB-KW"/>
</dbReference>
<feature type="domain" description="Biotin carboxylation" evidence="18">
    <location>
        <begin position="6"/>
        <end position="452"/>
    </location>
</feature>
<comment type="catalytic activity">
    <reaction evidence="14 16">
        <text>N(6)-biotinyl-L-lysyl-[protein] + hydrogencarbonate + ATP = N(6)-carboxybiotinyl-L-lysyl-[protein] + ADP + phosphate + H(+)</text>
        <dbReference type="Rhea" id="RHEA:13501"/>
        <dbReference type="Rhea" id="RHEA-COMP:10505"/>
        <dbReference type="Rhea" id="RHEA-COMP:10506"/>
        <dbReference type="ChEBI" id="CHEBI:15378"/>
        <dbReference type="ChEBI" id="CHEBI:17544"/>
        <dbReference type="ChEBI" id="CHEBI:30616"/>
        <dbReference type="ChEBI" id="CHEBI:43474"/>
        <dbReference type="ChEBI" id="CHEBI:83144"/>
        <dbReference type="ChEBI" id="CHEBI:83145"/>
        <dbReference type="ChEBI" id="CHEBI:456216"/>
        <dbReference type="EC" id="6.3.4.14"/>
    </reaction>
</comment>
<evidence type="ECO:0000313" key="19">
    <source>
        <dbReference type="EMBL" id="EEW38039.1"/>
    </source>
</evidence>
<keyword evidence="16" id="KW-0444">Lipid biosynthesis</keyword>
<dbReference type="HOGENOM" id="CLU_000395_3_2_9"/>
<dbReference type="Proteomes" id="UP000005926">
    <property type="component" value="Unassembled WGS sequence"/>
</dbReference>
<dbReference type="FunFam" id="3.30.470.20:FF:000028">
    <property type="entry name" value="Methylcrotonoyl-CoA carboxylase subunit alpha, mitochondrial"/>
    <property type="match status" value="1"/>
</dbReference>
<dbReference type="InterPro" id="IPR051602">
    <property type="entry name" value="ACC_Biotin_Carboxylase"/>
</dbReference>
<dbReference type="Pfam" id="PF02785">
    <property type="entry name" value="Biotin_carb_C"/>
    <property type="match status" value="1"/>
</dbReference>
<dbReference type="SUPFAM" id="SSF56059">
    <property type="entry name" value="Glutathione synthetase ATP-binding domain-like"/>
    <property type="match status" value="1"/>
</dbReference>
<dbReference type="PANTHER" id="PTHR48095:SF2">
    <property type="entry name" value="BIOTIN CARBOXYLASE, CHLOROPLASTIC"/>
    <property type="match status" value="1"/>
</dbReference>
<keyword evidence="12" id="KW-0464">Manganese</keyword>
<dbReference type="UniPathway" id="UPA00655">
    <property type="reaction ID" value="UER00711"/>
</dbReference>
<keyword evidence="6" id="KW-0479">Metal-binding</keyword>
<dbReference type="GO" id="GO:0005524">
    <property type="term" value="F:ATP binding"/>
    <property type="evidence" value="ECO:0007669"/>
    <property type="project" value="UniProtKB-UniRule"/>
</dbReference>
<dbReference type="SUPFAM" id="SSF51246">
    <property type="entry name" value="Rudiment single hybrid motif"/>
    <property type="match status" value="1"/>
</dbReference>
<keyword evidence="10" id="KW-0460">Magnesium</keyword>
<keyword evidence="11 16" id="KW-0275">Fatty acid biosynthesis</keyword>
<proteinExistence type="predicted"/>
<dbReference type="InterPro" id="IPR005479">
    <property type="entry name" value="CPAse_ATP-bd"/>
</dbReference>
<dbReference type="FunFam" id="3.30.1490.20:FF:000003">
    <property type="entry name" value="acetyl-CoA carboxylase isoform X1"/>
    <property type="match status" value="1"/>
</dbReference>
<evidence type="ECO:0000256" key="9">
    <source>
        <dbReference type="ARBA" id="ARBA00022840"/>
    </source>
</evidence>
<dbReference type="InterPro" id="IPR011761">
    <property type="entry name" value="ATP-grasp"/>
</dbReference>
<evidence type="ECO:0000256" key="11">
    <source>
        <dbReference type="ARBA" id="ARBA00023160"/>
    </source>
</evidence>
<keyword evidence="13 16" id="KW-0092">Biotin</keyword>
<evidence type="ECO:0000256" key="12">
    <source>
        <dbReference type="ARBA" id="ARBA00023211"/>
    </source>
</evidence>
<evidence type="ECO:0000256" key="16">
    <source>
        <dbReference type="RuleBase" id="RU365063"/>
    </source>
</evidence>
<dbReference type="GO" id="GO:2001295">
    <property type="term" value="P:malonyl-CoA biosynthetic process"/>
    <property type="evidence" value="ECO:0007669"/>
    <property type="project" value="UniProtKB-UniPathway"/>
</dbReference>
<dbReference type="InterPro" id="IPR005482">
    <property type="entry name" value="Biotin_COase_C"/>
</dbReference>
<gene>
    <name evidence="19" type="primary">accC</name>
    <name evidence="19" type="ORF">HMPREF0444_0283</name>
</gene>
<dbReference type="SUPFAM" id="SSF52440">
    <property type="entry name" value="PreATP-grasp domain"/>
    <property type="match status" value="1"/>
</dbReference>
<reference evidence="19 20" key="1">
    <citation type="submission" date="2009-08" db="EMBL/GenBank/DDBJ databases">
        <authorList>
            <person name="Muzny D."/>
            <person name="Qin X."/>
            <person name="Deng J."/>
            <person name="Jiang H."/>
            <person name="Liu Y."/>
            <person name="Qu J."/>
            <person name="Song X.-Z."/>
            <person name="Zhang L."/>
            <person name="Thornton R."/>
            <person name="Coyle M."/>
            <person name="Francisco L."/>
            <person name="Jackson L."/>
            <person name="Javaid M."/>
            <person name="Korchina V."/>
            <person name="Kovar C."/>
            <person name="Mata R."/>
            <person name="Mathew T."/>
            <person name="Ngo R."/>
            <person name="Nguyen L."/>
            <person name="Nguyen N."/>
            <person name="Okwuonu G."/>
            <person name="Ongeri F."/>
            <person name="Pham C."/>
            <person name="Simmons D."/>
            <person name="Wilczek-Boney K."/>
            <person name="Hale W."/>
            <person name="Jakkamsetti A."/>
            <person name="Pham P."/>
            <person name="Ruth R."/>
            <person name="San Lucas F."/>
            <person name="Warren J."/>
            <person name="Zhang J."/>
            <person name="Zhao Z."/>
            <person name="Zhou C."/>
            <person name="Zhu D."/>
            <person name="Lee S."/>
            <person name="Bess C."/>
            <person name="Blankenburg K."/>
            <person name="Forbes L."/>
            <person name="Fu Q."/>
            <person name="Gubbala S."/>
            <person name="Hirani K."/>
            <person name="Jayaseelan J.C."/>
            <person name="Lara F."/>
            <person name="Munidasa M."/>
            <person name="Palculict T."/>
            <person name="Patil S."/>
            <person name="Pu L.-L."/>
            <person name="Saada N."/>
            <person name="Tang L."/>
            <person name="Weissenberger G."/>
            <person name="Zhu Y."/>
            <person name="Hemphill L."/>
            <person name="Shang Y."/>
            <person name="Youmans B."/>
            <person name="Ayvaz T."/>
            <person name="Ross M."/>
            <person name="Santibanez J."/>
            <person name="Aqrawi P."/>
            <person name="Gross S."/>
            <person name="Joshi V."/>
            <person name="Fowler G."/>
            <person name="Nazareth L."/>
            <person name="Reid J."/>
            <person name="Worley K."/>
            <person name="Petrosino J."/>
            <person name="Highlander S."/>
            <person name="Gibbs R."/>
        </authorList>
    </citation>
    <scope>NUCLEOTIDE SEQUENCE [LARGE SCALE GENOMIC DNA]</scope>
    <source>
        <strain evidence="19 20">ATCC 49175</strain>
    </source>
</reference>
<sequence>MDVKPMFNRVLIANRGEIACRIIRACRELGIESVAVYSQADKDALHVQLADHAVCIGPAASKDSYLNVENILSAAVTTGAQAIHPGFGFLSENAKFAKMCAECQITFIGPSSEVISQMGDKAEARKQMIAANVPVIPGSDDIVPTVEEGIELAKRIGFPLLIKAVAGGGGKGIRRVESVEEFEHQFVTARQEALQAFGNADVYMERIIYPAKHIEIQILADQHGNVVHLGERDCSLQRKNQKIIEEAPSPSLSSQLRRDMGEAAVRAAKAVGYQNAGTIEFLVDEDKHFYFMEMNTRIQVEHPITEMITNVDLVQQQIKIAAGEELPFTQEDISFSGHAIECRLNAENPFEGFRPSPGKVTFLHQPVGGMGVRIESALYTGYQIPPFYDSMLTKLIAHGKTREEAILRMKRMLFELVVEGVDTNQEFVEDLLDSSAFKRGDYTTAYVESEFLKHWNQPKEN</sequence>
<dbReference type="eggNOG" id="COG0439">
    <property type="taxonomic scope" value="Bacteria"/>
</dbReference>
<dbReference type="EMBL" id="ACKZ01000008">
    <property type="protein sequence ID" value="EEW38039.1"/>
    <property type="molecule type" value="Genomic_DNA"/>
</dbReference>
<dbReference type="Pfam" id="PF00289">
    <property type="entry name" value="Biotin_carb_N"/>
    <property type="match status" value="1"/>
</dbReference>
<evidence type="ECO:0000256" key="10">
    <source>
        <dbReference type="ARBA" id="ARBA00022842"/>
    </source>
</evidence>
<evidence type="ECO:0000256" key="1">
    <source>
        <dbReference type="ARBA" id="ARBA00003761"/>
    </source>
</evidence>
<dbReference type="NCBIfam" id="NF006367">
    <property type="entry name" value="PRK08591.1"/>
    <property type="match status" value="1"/>
</dbReference>
<dbReference type="InterPro" id="IPR005481">
    <property type="entry name" value="BC-like_N"/>
</dbReference>
<keyword evidence="5 16" id="KW-0436">Ligase</keyword>
<evidence type="ECO:0000256" key="7">
    <source>
        <dbReference type="ARBA" id="ARBA00022741"/>
    </source>
</evidence>
<dbReference type="PANTHER" id="PTHR48095">
    <property type="entry name" value="PYRUVATE CARBOXYLASE SUBUNIT A"/>
    <property type="match status" value="1"/>
</dbReference>
<evidence type="ECO:0000259" key="18">
    <source>
        <dbReference type="PROSITE" id="PS50979"/>
    </source>
</evidence>
<evidence type="ECO:0000313" key="20">
    <source>
        <dbReference type="Proteomes" id="UP000005926"/>
    </source>
</evidence>
<evidence type="ECO:0000256" key="8">
    <source>
        <dbReference type="ARBA" id="ARBA00022832"/>
    </source>
</evidence>
<dbReference type="SMART" id="SM00878">
    <property type="entry name" value="Biotin_carb_C"/>
    <property type="match status" value="1"/>
</dbReference>
<dbReference type="InterPro" id="IPR011054">
    <property type="entry name" value="Rudment_hybrid_motif"/>
</dbReference>
<keyword evidence="16" id="KW-0443">Lipid metabolism</keyword>
<evidence type="ECO:0000256" key="15">
    <source>
        <dbReference type="PROSITE-ProRule" id="PRU00409"/>
    </source>
</evidence>
<comment type="caution">
    <text evidence="19">The sequence shown here is derived from an EMBL/GenBank/DDBJ whole genome shotgun (WGS) entry which is preliminary data.</text>
</comment>
<comment type="subunit">
    <text evidence="3 16">Acetyl-CoA carboxylase is a heterohexamer of biotin carboxyl carrier protein, biotin carboxylase and the two subunits of carboxyl transferase in a 2:2 complex.</text>
</comment>
<evidence type="ECO:0000256" key="5">
    <source>
        <dbReference type="ARBA" id="ARBA00022598"/>
    </source>
</evidence>
<dbReference type="PROSITE" id="PS50975">
    <property type="entry name" value="ATP_GRASP"/>
    <property type="match status" value="1"/>
</dbReference>
<evidence type="ECO:0000256" key="2">
    <source>
        <dbReference type="ARBA" id="ARBA00004956"/>
    </source>
</evidence>
<organism evidence="19 20">
    <name type="scientific">Granulicatella adiacens ATCC 49175</name>
    <dbReference type="NCBI Taxonomy" id="638301"/>
    <lineage>
        <taxon>Bacteria</taxon>
        <taxon>Bacillati</taxon>
        <taxon>Bacillota</taxon>
        <taxon>Bacilli</taxon>
        <taxon>Lactobacillales</taxon>
        <taxon>Carnobacteriaceae</taxon>
        <taxon>Granulicatella</taxon>
    </lineage>
</organism>
<dbReference type="EC" id="6.3.4.14" evidence="4 16"/>
<evidence type="ECO:0000256" key="4">
    <source>
        <dbReference type="ARBA" id="ARBA00013263"/>
    </source>
</evidence>
<accession>C8NED8</accession>
<keyword evidence="20" id="KW-1185">Reference proteome</keyword>
<evidence type="ECO:0000256" key="6">
    <source>
        <dbReference type="ARBA" id="ARBA00022723"/>
    </source>
</evidence>
<keyword evidence="9 15" id="KW-0067">ATP-binding</keyword>
<keyword evidence="8 16" id="KW-0276">Fatty acid metabolism</keyword>
<protein>
    <recommendedName>
        <fullName evidence="4 16">Biotin carboxylase</fullName>
        <ecNumber evidence="4 16">6.3.4.14</ecNumber>
    </recommendedName>
    <alternativeName>
        <fullName evidence="16">Acetyl-coenzyme A carboxylase biotin carboxylase subunit A</fullName>
    </alternativeName>
</protein>
<dbReference type="InterPro" id="IPR016185">
    <property type="entry name" value="PreATP-grasp_dom_sf"/>
</dbReference>
<comment type="pathway">
    <text evidence="2 16">Lipid metabolism; malonyl-CoA biosynthesis; malonyl-CoA from acetyl-CoA: step 1/1.</text>
</comment>
<dbReference type="FunFam" id="3.40.50.20:FF:000010">
    <property type="entry name" value="Propionyl-CoA carboxylase subunit alpha"/>
    <property type="match status" value="1"/>
</dbReference>
<evidence type="ECO:0000256" key="3">
    <source>
        <dbReference type="ARBA" id="ARBA00011750"/>
    </source>
</evidence>
<dbReference type="Pfam" id="PF02786">
    <property type="entry name" value="CPSase_L_D2"/>
    <property type="match status" value="1"/>
</dbReference>
<dbReference type="NCBIfam" id="TIGR00514">
    <property type="entry name" value="accC"/>
    <property type="match status" value="1"/>
</dbReference>
<evidence type="ECO:0000259" key="17">
    <source>
        <dbReference type="PROSITE" id="PS50975"/>
    </source>
</evidence>
<name>C8NED8_9LACT</name>
<dbReference type="GO" id="GO:0046872">
    <property type="term" value="F:metal ion binding"/>
    <property type="evidence" value="ECO:0007669"/>
    <property type="project" value="UniProtKB-KW"/>
</dbReference>